<organism evidence="6 7">
    <name type="scientific">Paracidobacterium acidisoli</name>
    <dbReference type="NCBI Taxonomy" id="2303751"/>
    <lineage>
        <taxon>Bacteria</taxon>
        <taxon>Pseudomonadati</taxon>
        <taxon>Acidobacteriota</taxon>
        <taxon>Terriglobia</taxon>
        <taxon>Terriglobales</taxon>
        <taxon>Acidobacteriaceae</taxon>
        <taxon>Paracidobacterium</taxon>
    </lineage>
</organism>
<comment type="subcellular location">
    <subcellularLocation>
        <location evidence="1">Membrane</location>
        <topology evidence="1">Multi-pass membrane protein</topology>
    </subcellularLocation>
</comment>
<evidence type="ECO:0000256" key="5">
    <source>
        <dbReference type="SAM" id="Phobius"/>
    </source>
</evidence>
<dbReference type="OrthoDB" id="121859at2"/>
<dbReference type="AlphaFoldDB" id="A0A372IIY6"/>
<dbReference type="Proteomes" id="UP000264702">
    <property type="component" value="Unassembled WGS sequence"/>
</dbReference>
<dbReference type="RefSeq" id="WP_117303600.1">
    <property type="nucleotide sequence ID" value="NZ_QVQT02000009.1"/>
</dbReference>
<sequence>MEKPAVEFQHDGELAYLLLRITIGTNICMHGVSRILSGTASFAHSLLPLFQKTPLPGWAVLAFGLTLPWLEAVFGLLVLLGLCTRFALLAGSLLLIALTFGSTLRQDWESAGLQLIYAAVYTALLAFRNRNVYSLDSLFGFGPRTRE</sequence>
<dbReference type="EMBL" id="QVQT01000009">
    <property type="protein sequence ID" value="RFU14884.1"/>
    <property type="molecule type" value="Genomic_DNA"/>
</dbReference>
<evidence type="ECO:0000313" key="7">
    <source>
        <dbReference type="Proteomes" id="UP000264702"/>
    </source>
</evidence>
<feature type="transmembrane region" description="Helical" evidence="5">
    <location>
        <begin position="86"/>
        <end position="104"/>
    </location>
</feature>
<accession>A0A372IIY6</accession>
<keyword evidence="2 5" id="KW-0812">Transmembrane</keyword>
<feature type="transmembrane region" description="Helical" evidence="5">
    <location>
        <begin position="55"/>
        <end position="79"/>
    </location>
</feature>
<gene>
    <name evidence="6" type="ORF">D0Y96_20015</name>
</gene>
<evidence type="ECO:0000256" key="2">
    <source>
        <dbReference type="ARBA" id="ARBA00022692"/>
    </source>
</evidence>
<name>A0A372IIY6_9BACT</name>
<reference evidence="6 7" key="1">
    <citation type="submission" date="2018-08" db="EMBL/GenBank/DDBJ databases">
        <title>Acidipila sp. 4G-K13, an acidobacterium isolated from forest soil.</title>
        <authorList>
            <person name="Gao Z.-H."/>
            <person name="Qiu L.-H."/>
        </authorList>
    </citation>
    <scope>NUCLEOTIDE SEQUENCE [LARGE SCALE GENOMIC DNA]</scope>
    <source>
        <strain evidence="6 7">4G-K13</strain>
    </source>
</reference>
<keyword evidence="7" id="KW-1185">Reference proteome</keyword>
<evidence type="ECO:0000313" key="6">
    <source>
        <dbReference type="EMBL" id="RFU14884.1"/>
    </source>
</evidence>
<dbReference type="GO" id="GO:0016020">
    <property type="term" value="C:membrane"/>
    <property type="evidence" value="ECO:0007669"/>
    <property type="project" value="UniProtKB-SubCell"/>
</dbReference>
<keyword evidence="4 5" id="KW-0472">Membrane</keyword>
<comment type="caution">
    <text evidence="6">The sequence shown here is derived from an EMBL/GenBank/DDBJ whole genome shotgun (WGS) entry which is preliminary data.</text>
</comment>
<evidence type="ECO:0000256" key="1">
    <source>
        <dbReference type="ARBA" id="ARBA00004141"/>
    </source>
</evidence>
<dbReference type="Pfam" id="PF07681">
    <property type="entry name" value="DoxX"/>
    <property type="match status" value="1"/>
</dbReference>
<proteinExistence type="predicted"/>
<feature type="transmembrane region" description="Helical" evidence="5">
    <location>
        <begin position="110"/>
        <end position="127"/>
    </location>
</feature>
<dbReference type="InterPro" id="IPR032808">
    <property type="entry name" value="DoxX"/>
</dbReference>
<keyword evidence="3 5" id="KW-1133">Transmembrane helix</keyword>
<evidence type="ECO:0000256" key="3">
    <source>
        <dbReference type="ARBA" id="ARBA00022989"/>
    </source>
</evidence>
<evidence type="ECO:0000256" key="4">
    <source>
        <dbReference type="ARBA" id="ARBA00023136"/>
    </source>
</evidence>
<protein>
    <submittedName>
        <fullName evidence="6">DoxX family membrane protein</fullName>
    </submittedName>
</protein>